<evidence type="ECO:0000256" key="1">
    <source>
        <dbReference type="SAM" id="SignalP"/>
    </source>
</evidence>
<keyword evidence="1" id="KW-0732">Signal</keyword>
<dbReference type="RefSeq" id="WP_380116028.1">
    <property type="nucleotide sequence ID" value="NZ_JBHSIU010000018.1"/>
</dbReference>
<dbReference type="EMBL" id="JBHSIU010000018">
    <property type="protein sequence ID" value="MFC4999569.1"/>
    <property type="molecule type" value="Genomic_DNA"/>
</dbReference>
<dbReference type="Gene3D" id="3.40.50.1820">
    <property type="entry name" value="alpha/beta hydrolase"/>
    <property type="match status" value="1"/>
</dbReference>
<dbReference type="SUPFAM" id="SSF53474">
    <property type="entry name" value="alpha/beta-Hydrolases"/>
    <property type="match status" value="1"/>
</dbReference>
<feature type="domain" description="Carboxylesterase type B" evidence="2">
    <location>
        <begin position="40"/>
        <end position="82"/>
    </location>
</feature>
<dbReference type="InterPro" id="IPR006311">
    <property type="entry name" value="TAT_signal"/>
</dbReference>
<protein>
    <submittedName>
        <fullName evidence="3">Carboxylesterase family protein</fullName>
    </submittedName>
</protein>
<dbReference type="InterPro" id="IPR002018">
    <property type="entry name" value="CarbesteraseB"/>
</dbReference>
<reference evidence="4" key="1">
    <citation type="journal article" date="2019" name="Int. J. Syst. Evol. Microbiol.">
        <title>The Global Catalogue of Microorganisms (GCM) 10K type strain sequencing project: providing services to taxonomists for standard genome sequencing and annotation.</title>
        <authorList>
            <consortium name="The Broad Institute Genomics Platform"/>
            <consortium name="The Broad Institute Genome Sequencing Center for Infectious Disease"/>
            <person name="Wu L."/>
            <person name="Ma J."/>
        </authorList>
    </citation>
    <scope>NUCLEOTIDE SEQUENCE [LARGE SCALE GENOMIC DNA]</scope>
    <source>
        <strain evidence="4">CGMCC 4.7152</strain>
    </source>
</reference>
<evidence type="ECO:0000313" key="3">
    <source>
        <dbReference type="EMBL" id="MFC4999569.1"/>
    </source>
</evidence>
<sequence>MSDRRCFFRTFTGLPLAALVAALVTALVVASSAAAAVTADPVVSTASGRFQGTADQAGVAAFKGLPYAAAPVGDLRWRAPQPFIR</sequence>
<dbReference type="InterPro" id="IPR029058">
    <property type="entry name" value="AB_hydrolase_fold"/>
</dbReference>
<evidence type="ECO:0000259" key="2">
    <source>
        <dbReference type="Pfam" id="PF00135"/>
    </source>
</evidence>
<comment type="caution">
    <text evidence="3">The sequence shown here is derived from an EMBL/GenBank/DDBJ whole genome shotgun (WGS) entry which is preliminary data.</text>
</comment>
<feature type="signal peptide" evidence="1">
    <location>
        <begin position="1"/>
        <end position="35"/>
    </location>
</feature>
<dbReference type="PANTHER" id="PTHR45237">
    <property type="entry name" value="POSSIBLE PARA-NITROBENZYL ESTERASE"/>
    <property type="match status" value="1"/>
</dbReference>
<keyword evidence="4" id="KW-1185">Reference proteome</keyword>
<dbReference type="Proteomes" id="UP001595912">
    <property type="component" value="Unassembled WGS sequence"/>
</dbReference>
<gene>
    <name evidence="3" type="ORF">ACFPIJ_17230</name>
</gene>
<feature type="chain" id="PRO_5046752938" evidence="1">
    <location>
        <begin position="36"/>
        <end position="85"/>
    </location>
</feature>
<dbReference type="PROSITE" id="PS51318">
    <property type="entry name" value="TAT"/>
    <property type="match status" value="1"/>
</dbReference>
<name>A0ABV9VTW8_9ACTN</name>
<organism evidence="3 4">
    <name type="scientific">Dactylosporangium cerinum</name>
    <dbReference type="NCBI Taxonomy" id="1434730"/>
    <lineage>
        <taxon>Bacteria</taxon>
        <taxon>Bacillati</taxon>
        <taxon>Actinomycetota</taxon>
        <taxon>Actinomycetes</taxon>
        <taxon>Micromonosporales</taxon>
        <taxon>Micromonosporaceae</taxon>
        <taxon>Dactylosporangium</taxon>
    </lineage>
</organism>
<evidence type="ECO:0000313" key="4">
    <source>
        <dbReference type="Proteomes" id="UP001595912"/>
    </source>
</evidence>
<dbReference type="Pfam" id="PF00135">
    <property type="entry name" value="COesterase"/>
    <property type="match status" value="1"/>
</dbReference>
<proteinExistence type="predicted"/>
<accession>A0ABV9VTW8</accession>
<dbReference type="PANTHER" id="PTHR45237:SF2">
    <property type="entry name" value="POSSIBLE PARA-NITROBENZYL ESTERASE"/>
    <property type="match status" value="1"/>
</dbReference>